<evidence type="ECO:0000313" key="2">
    <source>
        <dbReference type="Proteomes" id="UP001060170"/>
    </source>
</evidence>
<gene>
    <name evidence="1" type="ORF">MJO28_008746</name>
</gene>
<dbReference type="EMBL" id="CM045872">
    <property type="protein sequence ID" value="KAI7949925.1"/>
    <property type="molecule type" value="Genomic_DNA"/>
</dbReference>
<proteinExistence type="predicted"/>
<accession>A0ACC0EDE3</accession>
<protein>
    <submittedName>
        <fullName evidence="1">Uncharacterized protein</fullName>
    </submittedName>
</protein>
<reference evidence="2" key="2">
    <citation type="journal article" date="2018" name="Mol. Plant Microbe Interact.">
        <title>Genome sequence resources for the wheat stripe rust pathogen (Puccinia striiformis f. sp. tritici) and the barley stripe rust pathogen (Puccinia striiformis f. sp. hordei).</title>
        <authorList>
            <person name="Xia C."/>
            <person name="Wang M."/>
            <person name="Yin C."/>
            <person name="Cornejo O.E."/>
            <person name="Hulbert S.H."/>
            <person name="Chen X."/>
        </authorList>
    </citation>
    <scope>NUCLEOTIDE SEQUENCE [LARGE SCALE GENOMIC DNA]</scope>
    <source>
        <strain evidence="2">93-210</strain>
    </source>
</reference>
<dbReference type="Proteomes" id="UP001060170">
    <property type="component" value="Chromosome 8"/>
</dbReference>
<evidence type="ECO:0000313" key="1">
    <source>
        <dbReference type="EMBL" id="KAI7949925.1"/>
    </source>
</evidence>
<name>A0ACC0EDE3_9BASI</name>
<sequence>MDGNSLLSFGRRNHICSFCTPAGLVCVSKQLAYCYRKRIAHQKRIAYQKRLAHQKPLATRASKTTGLSLSKTTCSSKTTRDSLSKNDSLIVIKNESLIRNHSNKEPTDQVGLDLSTSNCKTLLTKIDHQDRIK</sequence>
<organism evidence="1 2">
    <name type="scientific">Puccinia striiformis f. sp. tritici</name>
    <dbReference type="NCBI Taxonomy" id="168172"/>
    <lineage>
        <taxon>Eukaryota</taxon>
        <taxon>Fungi</taxon>
        <taxon>Dikarya</taxon>
        <taxon>Basidiomycota</taxon>
        <taxon>Pucciniomycotina</taxon>
        <taxon>Pucciniomycetes</taxon>
        <taxon>Pucciniales</taxon>
        <taxon>Pucciniaceae</taxon>
        <taxon>Puccinia</taxon>
    </lineage>
</organism>
<reference evidence="1 2" key="3">
    <citation type="journal article" date="2022" name="Microbiol. Spectr.">
        <title>Folding features and dynamics of 3D genome architecture in plant fungal pathogens.</title>
        <authorList>
            <person name="Xia C."/>
        </authorList>
    </citation>
    <scope>NUCLEOTIDE SEQUENCE [LARGE SCALE GENOMIC DNA]</scope>
    <source>
        <strain evidence="1 2">93-210</strain>
    </source>
</reference>
<reference evidence="2" key="1">
    <citation type="journal article" date="2018" name="BMC Genomics">
        <title>Genomic insights into host adaptation between the wheat stripe rust pathogen (Puccinia striiformis f. sp. tritici) and the barley stripe rust pathogen (Puccinia striiformis f. sp. hordei).</title>
        <authorList>
            <person name="Xia C."/>
            <person name="Wang M."/>
            <person name="Yin C."/>
            <person name="Cornejo O.E."/>
            <person name="Hulbert S.H."/>
            <person name="Chen X."/>
        </authorList>
    </citation>
    <scope>NUCLEOTIDE SEQUENCE [LARGE SCALE GENOMIC DNA]</scope>
    <source>
        <strain evidence="2">93-210</strain>
    </source>
</reference>
<comment type="caution">
    <text evidence="1">The sequence shown here is derived from an EMBL/GenBank/DDBJ whole genome shotgun (WGS) entry which is preliminary data.</text>
</comment>
<keyword evidence="2" id="KW-1185">Reference proteome</keyword>